<feature type="binding site" evidence="3">
    <location>
        <position position="189"/>
    </location>
    <ligand>
        <name>Cu cation</name>
        <dbReference type="ChEBI" id="CHEBI:23378"/>
    </ligand>
</feature>
<feature type="domain" description="Thioredoxin" evidence="6">
    <location>
        <begin position="42"/>
        <end position="224"/>
    </location>
</feature>
<keyword evidence="2 3" id="KW-0186">Copper</keyword>
<protein>
    <submittedName>
        <fullName evidence="7">SCO family protein</fullName>
    </submittedName>
</protein>
<feature type="transmembrane region" description="Helical" evidence="5">
    <location>
        <begin position="6"/>
        <end position="23"/>
    </location>
</feature>
<dbReference type="Pfam" id="PF02630">
    <property type="entry name" value="SCO1-SenC"/>
    <property type="match status" value="1"/>
</dbReference>
<dbReference type="SUPFAM" id="SSF52833">
    <property type="entry name" value="Thioredoxin-like"/>
    <property type="match status" value="1"/>
</dbReference>
<comment type="similarity">
    <text evidence="1">Belongs to the SCO1/2 family.</text>
</comment>
<keyword evidence="5" id="KW-1133">Transmembrane helix</keyword>
<dbReference type="EMBL" id="JACCHU010000001">
    <property type="protein sequence ID" value="NYT52025.1"/>
    <property type="molecule type" value="Genomic_DNA"/>
</dbReference>
<dbReference type="PROSITE" id="PS51352">
    <property type="entry name" value="THIOREDOXIN_2"/>
    <property type="match status" value="1"/>
</dbReference>
<evidence type="ECO:0000313" key="7">
    <source>
        <dbReference type="EMBL" id="NYT52025.1"/>
    </source>
</evidence>
<evidence type="ECO:0000256" key="2">
    <source>
        <dbReference type="ARBA" id="ARBA00023008"/>
    </source>
</evidence>
<feature type="binding site" evidence="3">
    <location>
        <position position="84"/>
    </location>
    <ligand>
        <name>Cu cation</name>
        <dbReference type="ChEBI" id="CHEBI:23378"/>
    </ligand>
</feature>
<keyword evidence="5" id="KW-0812">Transmembrane</keyword>
<dbReference type="GO" id="GO:0046872">
    <property type="term" value="F:metal ion binding"/>
    <property type="evidence" value="ECO:0007669"/>
    <property type="project" value="UniProtKB-KW"/>
</dbReference>
<evidence type="ECO:0000313" key="8">
    <source>
        <dbReference type="Proteomes" id="UP000525329"/>
    </source>
</evidence>
<dbReference type="InterPro" id="IPR036249">
    <property type="entry name" value="Thioredoxin-like_sf"/>
</dbReference>
<evidence type="ECO:0000256" key="1">
    <source>
        <dbReference type="ARBA" id="ARBA00010996"/>
    </source>
</evidence>
<proteinExistence type="inferred from homology"/>
<evidence type="ECO:0000256" key="5">
    <source>
        <dbReference type="SAM" id="Phobius"/>
    </source>
</evidence>
<keyword evidence="4" id="KW-1015">Disulfide bond</keyword>
<name>A0A853G0Z0_9GAMM</name>
<feature type="binding site" evidence="3">
    <location>
        <position position="80"/>
    </location>
    <ligand>
        <name>Cu cation</name>
        <dbReference type="ChEBI" id="CHEBI:23378"/>
    </ligand>
</feature>
<dbReference type="InterPro" id="IPR003782">
    <property type="entry name" value="SCO1/SenC"/>
</dbReference>
<dbReference type="CDD" id="cd02968">
    <property type="entry name" value="SCO"/>
    <property type="match status" value="1"/>
</dbReference>
<keyword evidence="3" id="KW-0479">Metal-binding</keyword>
<organism evidence="7 8">
    <name type="scientific">Candidatus Vesicomyosocius endoextente</name>
    <dbReference type="NCBI Taxonomy" id="2738853"/>
    <lineage>
        <taxon>Bacteria</taxon>
        <taxon>Pseudomonadati</taxon>
        <taxon>Pseudomonadota</taxon>
        <taxon>Gammaproteobacteria</taxon>
        <taxon>Candidatus Pseudothioglobaceae</taxon>
        <taxon>Candidatus Vesicomyidisocius</taxon>
    </lineage>
</organism>
<dbReference type="PANTHER" id="PTHR12151:SF25">
    <property type="entry name" value="LINALOOL DEHYDRATASE_ISOMERASE DOMAIN-CONTAINING PROTEIN"/>
    <property type="match status" value="1"/>
</dbReference>
<evidence type="ECO:0000256" key="3">
    <source>
        <dbReference type="PIRSR" id="PIRSR603782-1"/>
    </source>
</evidence>
<reference evidence="7 8" key="1">
    <citation type="submission" date="2020-05" db="EMBL/GenBank/DDBJ databases">
        <title>Horizontal transmission and recombination maintain forever young bacterial symbiont genomes.</title>
        <authorList>
            <person name="Russell S.L."/>
            <person name="Pepper-Tunick E."/>
            <person name="Svedberg J."/>
            <person name="Byrne A."/>
            <person name="Ruelas Castillo J."/>
            <person name="Vollmers C."/>
            <person name="Beinart R.A."/>
            <person name="Corbett-Detig R."/>
        </authorList>
    </citation>
    <scope>NUCLEOTIDE SEQUENCE [LARGE SCALE GENOMIC DNA]</scope>
    <source>
        <strain evidence="7">Monterey_2004</strain>
    </source>
</reference>
<comment type="caution">
    <text evidence="7">The sequence shown here is derived from an EMBL/GenBank/DDBJ whole genome shotgun (WGS) entry which is preliminary data.</text>
</comment>
<gene>
    <name evidence="7" type="ORF">H0A74_00305</name>
</gene>
<dbReference type="PANTHER" id="PTHR12151">
    <property type="entry name" value="ELECTRON TRANSPORT PROTIN SCO1/SENC FAMILY MEMBER"/>
    <property type="match status" value="1"/>
</dbReference>
<dbReference type="InterPro" id="IPR013766">
    <property type="entry name" value="Thioredoxin_domain"/>
</dbReference>
<evidence type="ECO:0000259" key="6">
    <source>
        <dbReference type="PROSITE" id="PS51352"/>
    </source>
</evidence>
<accession>A0A853G0Z0</accession>
<sequence length="226" mass="25992">MNNKLFSGIVVVLLVISTFYFINPSKSYQDLEKQLKASYILHNPDKKLPFFSLIDHNNNKFDNNNFKGKWTLLSFIYTHCPDVCPTVLIDMSIIKSTLIKRGVNIIPSLVAITFDPVRDTPIVLKTYVTYFDKDFLGVSGDQVQINQLIKPFGVYYERVVYEKNGKLIVFKNDELLSKSILESGYLINHTAWIYLLNPDGQIFVGFPTPHDPIKIADDIEFIIKNY</sequence>
<dbReference type="Proteomes" id="UP000525329">
    <property type="component" value="Unassembled WGS sequence"/>
</dbReference>
<dbReference type="AlphaFoldDB" id="A0A853G0Z0"/>
<feature type="disulfide bond" description="Redox-active" evidence="4">
    <location>
        <begin position="80"/>
        <end position="84"/>
    </location>
</feature>
<dbReference type="Gene3D" id="3.40.30.10">
    <property type="entry name" value="Glutaredoxin"/>
    <property type="match status" value="1"/>
</dbReference>
<evidence type="ECO:0000256" key="4">
    <source>
        <dbReference type="PIRSR" id="PIRSR603782-2"/>
    </source>
</evidence>
<keyword evidence="5" id="KW-0472">Membrane</keyword>